<dbReference type="PROSITE" id="PS51257">
    <property type="entry name" value="PROKAR_LIPOPROTEIN"/>
    <property type="match status" value="1"/>
</dbReference>
<dbReference type="Pfam" id="PF01322">
    <property type="entry name" value="Cytochrom_C_2"/>
    <property type="match status" value="1"/>
</dbReference>
<name>A0ABS3NPV1_9GAMM</name>
<dbReference type="Proteomes" id="UP000664554">
    <property type="component" value="Unassembled WGS sequence"/>
</dbReference>
<dbReference type="InterPro" id="IPR012127">
    <property type="entry name" value="Cyt_c_prime"/>
</dbReference>
<evidence type="ECO:0000256" key="3">
    <source>
        <dbReference type="ARBA" id="ARBA00022723"/>
    </source>
</evidence>
<evidence type="ECO:0000256" key="5">
    <source>
        <dbReference type="ARBA" id="ARBA00023004"/>
    </source>
</evidence>
<dbReference type="EMBL" id="JAGBKM010000016">
    <property type="protein sequence ID" value="MBO1531378.1"/>
    <property type="molecule type" value="Genomic_DNA"/>
</dbReference>
<protein>
    <submittedName>
        <fullName evidence="7">Cytochrome c</fullName>
    </submittedName>
</protein>
<keyword evidence="1" id="KW-0813">Transport</keyword>
<dbReference type="Gene3D" id="1.20.120.10">
    <property type="entry name" value="Cytochrome c/b562"/>
    <property type="match status" value="1"/>
</dbReference>
<sequence length="157" mass="16635">MIKVQKNTSLKSVFGITLMTAALGLTACSTSVDPDVKARQDSMKSWGDAMGVMSDMAEAPETFDAEVFKEQASYLASDAATPWTHFENSEALGNATSAVWSNNDDFTAKAAHFQQVTAELDAAAQSATSIEEVLPALGAVGESCKSCHTDYKVKDNG</sequence>
<keyword evidence="4" id="KW-0249">Electron transport</keyword>
<evidence type="ECO:0000256" key="2">
    <source>
        <dbReference type="ARBA" id="ARBA00022617"/>
    </source>
</evidence>
<keyword evidence="3" id="KW-0479">Metal-binding</keyword>
<keyword evidence="5" id="KW-0408">Iron</keyword>
<accession>A0ABS3NPV1</accession>
<dbReference type="SUPFAM" id="SSF47175">
    <property type="entry name" value="Cytochromes"/>
    <property type="match status" value="1"/>
</dbReference>
<dbReference type="PROSITE" id="PS51009">
    <property type="entry name" value="CYTCII"/>
    <property type="match status" value="1"/>
</dbReference>
<keyword evidence="2" id="KW-0349">Heme</keyword>
<feature type="signal peptide" evidence="6">
    <location>
        <begin position="1"/>
        <end position="27"/>
    </location>
</feature>
<reference evidence="7 8" key="1">
    <citation type="submission" date="2021-03" db="EMBL/GenBank/DDBJ databases">
        <authorList>
            <person name="Shang D.-D."/>
            <person name="Du Z.-J."/>
            <person name="Chen G.-J."/>
        </authorList>
    </citation>
    <scope>NUCLEOTIDE SEQUENCE [LARGE SCALE GENOMIC DNA]</scope>
    <source>
        <strain evidence="7 8">F1192</strain>
    </source>
</reference>
<feature type="chain" id="PRO_5046188647" evidence="6">
    <location>
        <begin position="28"/>
        <end position="157"/>
    </location>
</feature>
<evidence type="ECO:0000256" key="6">
    <source>
        <dbReference type="SAM" id="SignalP"/>
    </source>
</evidence>
<evidence type="ECO:0000313" key="7">
    <source>
        <dbReference type="EMBL" id="MBO1531378.1"/>
    </source>
</evidence>
<dbReference type="RefSeq" id="WP_207991754.1">
    <property type="nucleotide sequence ID" value="NZ_JAGBKM010000016.1"/>
</dbReference>
<keyword evidence="8" id="KW-1185">Reference proteome</keyword>
<proteinExistence type="predicted"/>
<organism evidence="7 8">
    <name type="scientific">Psychrobacter coccoides</name>
    <dbReference type="NCBI Taxonomy" id="2818440"/>
    <lineage>
        <taxon>Bacteria</taxon>
        <taxon>Pseudomonadati</taxon>
        <taxon>Pseudomonadota</taxon>
        <taxon>Gammaproteobacteria</taxon>
        <taxon>Moraxellales</taxon>
        <taxon>Moraxellaceae</taxon>
        <taxon>Psychrobacter</taxon>
    </lineage>
</organism>
<dbReference type="InterPro" id="IPR010980">
    <property type="entry name" value="Cyt_c/b562"/>
</dbReference>
<comment type="caution">
    <text evidence="7">The sequence shown here is derived from an EMBL/GenBank/DDBJ whole genome shotgun (WGS) entry which is preliminary data.</text>
</comment>
<dbReference type="InterPro" id="IPR002321">
    <property type="entry name" value="Cyt_c_II"/>
</dbReference>
<evidence type="ECO:0000256" key="1">
    <source>
        <dbReference type="ARBA" id="ARBA00022448"/>
    </source>
</evidence>
<keyword evidence="6" id="KW-0732">Signal</keyword>
<gene>
    <name evidence="7" type="ORF">J3492_09165</name>
</gene>
<evidence type="ECO:0000256" key="4">
    <source>
        <dbReference type="ARBA" id="ARBA00022982"/>
    </source>
</evidence>
<dbReference type="PIRSF" id="PIRSF000027">
    <property type="entry name" value="Cytc_c_prime"/>
    <property type="match status" value="1"/>
</dbReference>
<evidence type="ECO:0000313" key="8">
    <source>
        <dbReference type="Proteomes" id="UP000664554"/>
    </source>
</evidence>